<dbReference type="RefSeq" id="WP_059751473.1">
    <property type="nucleotide sequence ID" value="NZ_LDUG01000006.1"/>
</dbReference>
<organism evidence="2 3">
    <name type="scientific">Thiobacillus denitrificans</name>
    <dbReference type="NCBI Taxonomy" id="36861"/>
    <lineage>
        <taxon>Bacteria</taxon>
        <taxon>Pseudomonadati</taxon>
        <taxon>Pseudomonadota</taxon>
        <taxon>Betaproteobacteria</taxon>
        <taxon>Nitrosomonadales</taxon>
        <taxon>Thiobacillaceae</taxon>
        <taxon>Thiobacillus</taxon>
    </lineage>
</organism>
<name>A0A106BVL8_THIDE</name>
<evidence type="ECO:0000313" key="2">
    <source>
        <dbReference type="EMBL" id="KVW99474.1"/>
    </source>
</evidence>
<dbReference type="Pfam" id="PF18505">
    <property type="entry name" value="DUF5619"/>
    <property type="match status" value="1"/>
</dbReference>
<feature type="domain" description="DUF5619" evidence="1">
    <location>
        <begin position="1"/>
        <end position="85"/>
    </location>
</feature>
<keyword evidence="3" id="KW-1185">Reference proteome</keyword>
<sequence>MRNVHIDYHGPDQGFQTASLLAKDVAKENQMKDPTIISWHRSNRLGATPPYYDGANPETWWEKYGEGNGGGLEVSVGEGDYQFILMDARGFETVGDLPLRNLKDRDGNPYLCLTPLQGMDSAIPKPEACTLLDGWAADQY</sequence>
<accession>A0A106BVL8</accession>
<proteinExistence type="predicted"/>
<gene>
    <name evidence="2" type="ORF">ABW22_01975</name>
</gene>
<dbReference type="InterPro" id="IPR041145">
    <property type="entry name" value="DUF5619"/>
</dbReference>
<comment type="caution">
    <text evidence="2">The sequence shown here is derived from an EMBL/GenBank/DDBJ whole genome shotgun (WGS) entry which is preliminary data.</text>
</comment>
<dbReference type="AlphaFoldDB" id="A0A106BVL8"/>
<evidence type="ECO:0000313" key="3">
    <source>
        <dbReference type="Proteomes" id="UP000064243"/>
    </source>
</evidence>
<dbReference type="Gene3D" id="3.30.1490.340">
    <property type="match status" value="1"/>
</dbReference>
<dbReference type="EMBL" id="LDUG01000006">
    <property type="protein sequence ID" value="KVW99474.1"/>
    <property type="molecule type" value="Genomic_DNA"/>
</dbReference>
<reference evidence="2 3" key="1">
    <citation type="journal article" date="2015" name="Appl. Environ. Microbiol.">
        <title>Aerobic and Anaerobic Thiosulfate Oxidation by a Cold-Adapted, Subglacial Chemoautotroph.</title>
        <authorList>
            <person name="Harrold Z.R."/>
            <person name="Skidmore M.L."/>
            <person name="Hamilton T.L."/>
            <person name="Desch L."/>
            <person name="Amada K."/>
            <person name="van Gelder W."/>
            <person name="Glover K."/>
            <person name="Roden E.E."/>
            <person name="Boyd E.S."/>
        </authorList>
    </citation>
    <scope>NUCLEOTIDE SEQUENCE [LARGE SCALE GENOMIC DNA]</scope>
    <source>
        <strain evidence="2 3">RG</strain>
    </source>
</reference>
<evidence type="ECO:0000259" key="1">
    <source>
        <dbReference type="Pfam" id="PF18505"/>
    </source>
</evidence>
<protein>
    <recommendedName>
        <fullName evidence="1">DUF5619 domain-containing protein</fullName>
    </recommendedName>
</protein>
<dbReference type="OrthoDB" id="8561645at2"/>
<dbReference type="Proteomes" id="UP000064243">
    <property type="component" value="Unassembled WGS sequence"/>
</dbReference>
<dbReference type="PATRIC" id="fig|36861.3.peg.3125"/>